<proteinExistence type="inferred from homology"/>
<feature type="transmembrane region" description="Helical" evidence="14">
    <location>
        <begin position="432"/>
        <end position="452"/>
    </location>
</feature>
<feature type="domain" description="G-protein coupled receptors family 1 profile" evidence="15">
    <location>
        <begin position="180"/>
        <end position="452"/>
    </location>
</feature>
<feature type="transmembrane region" description="Helical" evidence="14">
    <location>
        <begin position="786"/>
        <end position="805"/>
    </location>
</feature>
<feature type="non-terminal residue" evidence="16">
    <location>
        <position position="1175"/>
    </location>
</feature>
<evidence type="ECO:0000256" key="1">
    <source>
        <dbReference type="ARBA" id="ARBA00004651"/>
    </source>
</evidence>
<feature type="transmembrane region" description="Helical" evidence="14">
    <location>
        <begin position="867"/>
        <end position="888"/>
    </location>
</feature>
<dbReference type="GO" id="GO:0001607">
    <property type="term" value="F:neuromedin U receptor activity"/>
    <property type="evidence" value="ECO:0007669"/>
    <property type="project" value="InterPro"/>
</dbReference>
<keyword evidence="4 12" id="KW-0812">Transmembrane</keyword>
<dbReference type="STRING" id="300112.A0A4S2KBY6"/>
<dbReference type="InterPro" id="IPR005390">
    <property type="entry name" value="NeuromedU_rcpt"/>
</dbReference>
<dbReference type="PROSITE" id="PS00237">
    <property type="entry name" value="G_PROTEIN_RECEP_F1_1"/>
    <property type="match status" value="2"/>
</dbReference>
<feature type="transmembrane region" description="Helical" evidence="14">
    <location>
        <begin position="201"/>
        <end position="219"/>
    </location>
</feature>
<keyword evidence="8" id="KW-1015">Disulfide bond</keyword>
<feature type="region of interest" description="Disordered" evidence="13">
    <location>
        <begin position="1133"/>
        <end position="1161"/>
    </location>
</feature>
<keyword evidence="10" id="KW-0325">Glycoprotein</keyword>
<keyword evidence="5 14" id="KW-1133">Transmembrane helix</keyword>
<organism evidence="16 17">
    <name type="scientific">Temnothorax longispinosus</name>
    <dbReference type="NCBI Taxonomy" id="300112"/>
    <lineage>
        <taxon>Eukaryota</taxon>
        <taxon>Metazoa</taxon>
        <taxon>Ecdysozoa</taxon>
        <taxon>Arthropoda</taxon>
        <taxon>Hexapoda</taxon>
        <taxon>Insecta</taxon>
        <taxon>Pterygota</taxon>
        <taxon>Neoptera</taxon>
        <taxon>Endopterygota</taxon>
        <taxon>Hymenoptera</taxon>
        <taxon>Apocrita</taxon>
        <taxon>Aculeata</taxon>
        <taxon>Formicoidea</taxon>
        <taxon>Formicidae</taxon>
        <taxon>Myrmicinae</taxon>
        <taxon>Temnothorax</taxon>
    </lineage>
</organism>
<keyword evidence="6 12" id="KW-0297">G-protein coupled receptor</keyword>
<reference evidence="16 17" key="1">
    <citation type="journal article" date="2019" name="Philos. Trans. R. Soc. Lond., B, Biol. Sci.">
        <title>Ant behaviour and brain gene expression of defending hosts depend on the ecological success of the intruding social parasite.</title>
        <authorList>
            <person name="Kaur R."/>
            <person name="Stoldt M."/>
            <person name="Jongepier E."/>
            <person name="Feldmeyer B."/>
            <person name="Menzel F."/>
            <person name="Bornberg-Bauer E."/>
            <person name="Foitzik S."/>
        </authorList>
    </citation>
    <scope>NUCLEOTIDE SEQUENCE [LARGE SCALE GENOMIC DNA]</scope>
    <source>
        <tissue evidence="16">Whole body</tissue>
    </source>
</reference>
<gene>
    <name evidence="16" type="ORF">DBV15_02610</name>
</gene>
<evidence type="ECO:0000313" key="17">
    <source>
        <dbReference type="Proteomes" id="UP000310200"/>
    </source>
</evidence>
<keyword evidence="9 12" id="KW-0675">Receptor</keyword>
<feature type="transmembrane region" description="Helical" evidence="14">
    <location>
        <begin position="281"/>
        <end position="302"/>
    </location>
</feature>
<dbReference type="InterPro" id="IPR017452">
    <property type="entry name" value="GPCR_Rhodpsn_7TM"/>
</dbReference>
<accession>A0A4S2KBY6</accession>
<feature type="transmembrane region" description="Helical" evidence="14">
    <location>
        <begin position="638"/>
        <end position="656"/>
    </location>
</feature>
<dbReference type="InterPro" id="IPR000276">
    <property type="entry name" value="GPCR_Rhodpsn"/>
</dbReference>
<dbReference type="PRINTS" id="PR01565">
    <property type="entry name" value="NEUROMEDINUR"/>
</dbReference>
<evidence type="ECO:0000256" key="4">
    <source>
        <dbReference type="ARBA" id="ARBA00022692"/>
    </source>
</evidence>
<dbReference type="PANTHER" id="PTHR24243">
    <property type="entry name" value="G-PROTEIN COUPLED RECEPTOR"/>
    <property type="match status" value="1"/>
</dbReference>
<feature type="domain" description="G-protein coupled receptors family 1 profile" evidence="15">
    <location>
        <begin position="766"/>
        <end position="1033"/>
    </location>
</feature>
<evidence type="ECO:0000256" key="13">
    <source>
        <dbReference type="SAM" id="MobiDB-lite"/>
    </source>
</evidence>
<feature type="transmembrane region" description="Helical" evidence="14">
    <location>
        <begin position="239"/>
        <end position="260"/>
    </location>
</feature>
<dbReference type="AlphaFoldDB" id="A0A4S2KBY6"/>
<comment type="caution">
    <text evidence="16">The sequence shown here is derived from an EMBL/GenBank/DDBJ whole genome shotgun (WGS) entry which is preliminary data.</text>
</comment>
<evidence type="ECO:0000256" key="3">
    <source>
        <dbReference type="ARBA" id="ARBA00022475"/>
    </source>
</evidence>
<evidence type="ECO:0000256" key="2">
    <source>
        <dbReference type="ARBA" id="ARBA00010663"/>
    </source>
</evidence>
<feature type="transmembrane region" description="Helical" evidence="14">
    <location>
        <begin position="605"/>
        <end position="626"/>
    </location>
</feature>
<feature type="transmembrane region" description="Helical" evidence="14">
    <location>
        <begin position="168"/>
        <end position="189"/>
    </location>
</feature>
<feature type="compositionally biased region" description="Polar residues" evidence="13">
    <location>
        <begin position="109"/>
        <end position="124"/>
    </location>
</feature>
<dbReference type="CDD" id="cd15134">
    <property type="entry name" value="7tmA_capaR"/>
    <property type="match status" value="2"/>
</dbReference>
<feature type="transmembrane region" description="Helical" evidence="14">
    <location>
        <begin position="922"/>
        <end position="943"/>
    </location>
</feature>
<evidence type="ECO:0000256" key="9">
    <source>
        <dbReference type="ARBA" id="ARBA00023170"/>
    </source>
</evidence>
<evidence type="ECO:0000256" key="7">
    <source>
        <dbReference type="ARBA" id="ARBA00023136"/>
    </source>
</evidence>
<dbReference type="EMBL" id="QBLH01002806">
    <property type="protein sequence ID" value="TGZ46822.1"/>
    <property type="molecule type" value="Genomic_DNA"/>
</dbReference>
<dbReference type="PANTHER" id="PTHR24243:SF107">
    <property type="entry name" value="NEUROPEPTIDES CAPA RECEPTOR"/>
    <property type="match status" value="1"/>
</dbReference>
<feature type="transmembrane region" description="Helical" evidence="14">
    <location>
        <begin position="392"/>
        <end position="412"/>
    </location>
</feature>
<dbReference type="FunFam" id="1.20.1070.10:FF:000324">
    <property type="entry name" value="Uncharacterized protein"/>
    <property type="match status" value="1"/>
</dbReference>
<feature type="transmembrane region" description="Helical" evidence="14">
    <location>
        <begin position="704"/>
        <end position="720"/>
    </location>
</feature>
<evidence type="ECO:0000256" key="10">
    <source>
        <dbReference type="ARBA" id="ARBA00023180"/>
    </source>
</evidence>
<protein>
    <recommendedName>
        <fullName evidence="15">G-protein coupled receptors family 1 profile domain-containing protein</fullName>
    </recommendedName>
</protein>
<evidence type="ECO:0000256" key="12">
    <source>
        <dbReference type="RuleBase" id="RU000688"/>
    </source>
</evidence>
<evidence type="ECO:0000256" key="5">
    <source>
        <dbReference type="ARBA" id="ARBA00022989"/>
    </source>
</evidence>
<feature type="transmembrane region" description="Helical" evidence="14">
    <location>
        <begin position="336"/>
        <end position="356"/>
    </location>
</feature>
<keyword evidence="7 14" id="KW-0472">Membrane</keyword>
<comment type="similarity">
    <text evidence="2 12">Belongs to the G-protein coupled receptor 1 family.</text>
</comment>
<feature type="transmembrane region" description="Helical" evidence="14">
    <location>
        <begin position="748"/>
        <end position="774"/>
    </location>
</feature>
<dbReference type="PROSITE" id="PS50262">
    <property type="entry name" value="G_PROTEIN_RECEP_F1_2"/>
    <property type="match status" value="2"/>
</dbReference>
<evidence type="ECO:0000256" key="14">
    <source>
        <dbReference type="SAM" id="Phobius"/>
    </source>
</evidence>
<evidence type="ECO:0000259" key="15">
    <source>
        <dbReference type="PROSITE" id="PS50262"/>
    </source>
</evidence>
<evidence type="ECO:0000256" key="11">
    <source>
        <dbReference type="ARBA" id="ARBA00023224"/>
    </source>
</evidence>
<keyword evidence="11 12" id="KW-0807">Transducer</keyword>
<evidence type="ECO:0000313" key="16">
    <source>
        <dbReference type="EMBL" id="TGZ46822.1"/>
    </source>
</evidence>
<keyword evidence="3" id="KW-1003">Cell membrane</keyword>
<evidence type="ECO:0000256" key="8">
    <source>
        <dbReference type="ARBA" id="ARBA00023157"/>
    </source>
</evidence>
<evidence type="ECO:0000256" key="6">
    <source>
        <dbReference type="ARBA" id="ARBA00023040"/>
    </source>
</evidence>
<feature type="transmembrane region" description="Helical" evidence="14">
    <location>
        <begin position="974"/>
        <end position="993"/>
    </location>
</feature>
<dbReference type="Gene3D" id="1.20.1070.10">
    <property type="entry name" value="Rhodopsin 7-helix transmembrane proteins"/>
    <property type="match status" value="2"/>
</dbReference>
<dbReference type="PRINTS" id="PR00237">
    <property type="entry name" value="GPCRRHODOPSN"/>
</dbReference>
<feature type="transmembrane region" description="Helical" evidence="14">
    <location>
        <begin position="1013"/>
        <end position="1036"/>
    </location>
</feature>
<dbReference type="GO" id="GO:0005886">
    <property type="term" value="C:plasma membrane"/>
    <property type="evidence" value="ECO:0007669"/>
    <property type="project" value="UniProtKB-SubCell"/>
</dbReference>
<name>A0A4S2KBY6_9HYME</name>
<feature type="transmembrane region" description="Helical" evidence="14">
    <location>
        <begin position="825"/>
        <end position="846"/>
    </location>
</feature>
<comment type="subcellular location">
    <subcellularLocation>
        <location evidence="1">Cell membrane</location>
        <topology evidence="1">Multi-pass membrane protein</topology>
    </subcellularLocation>
</comment>
<keyword evidence="17" id="KW-1185">Reference proteome</keyword>
<sequence length="1175" mass="133834">MLSVEGNSLSAESTDRAVDRCLWWYHRDQRVQFILGDVLSRMTARSNIFFAIDSWDSVGKAIIRTHECLLPYQLRVSFLPLFRKDSGRRKPLPSQNVHTRRCRRDESNQRVTSSRGEFRSMGTSSMDENDTLDFWRDWDLSNLTEAEYLSKVLGDKYMPLRLAIPLTIAYVVIFITGVFGNVATCTVIIRNSSMQTATNYYLFSLAISDLTLLILGLPNELSVFWQQYPWALGTGLCKIRAYVSEMSSYVSVLTIVAFSMERYLAICHPLRVYSISGLRRPIQFIVAAWSIGMVSAIPFAIYPKVNFVEYPPGSGNYSADSAICAMLLPDMPKYPLYELSCIVFFLIPMLVILVVYTRMGLKIKSSTKETLGPIQGSYVHGDHRQVQTRKSVIRMLSAVVIMFFLCWAPFHAQRLLYIYAQESDYYPDLNQCLYIVSGCLYYFSTTVNPILYNLMSIKYRQAFIQTICCRTRRPTSKSLMAKESHPRRCDSSNERSVVCSVSRQESIKDINRTNGNASNFSQNAYSSQKEDSSSTFLFERGHLLAYQQPSNESTTSTKRSEDTVSIAKSSLATFASVSITAGKRRKSCLKFHEERLKFLVSLKELIVVVIAQPFATIIKCVLPTVIAQLTGPRSLRWFAFYFYLFGTIFLLLDSYATKLSPTRSTYGVCHYHQVYLPEEAMALQARGRGMSYLLEGVARHRRKNVIHFVVVGECTNAWTIDNITELMNLNESEYLQSILGPKHLPMKLVLPITFVYVAIFVTGVFGNVVTCIVIRRNPVMQTATNYYLFNLAISDLLLLILGLPNELSVFWQQYPWTFGVGLCKIRAYVSETSSYVSVLTIVVFSLERYLAICHPLHLYSMSGLKRPVRFILGAWLLALIFALPFAAYTTVNYIEYPPRSGRHSEESAMCAMLLPNMPKFPLYELSCLIFFLVPMLSIAVLYVRMGLRIQSNGLGQSIEGSVHGETRQAQSRKAIIRMLSAVVITFFICWAPFHAQRLMYVYQVSAFNDINEWLYPLGGCLYYFSTTVNPILYNVMSAKYRLAFKRTLYCTPTSPMITRDDLSSMRDTTVCRCGSRRGSQLVRVRSVHYQRSIKCNVSHSSAMLRSPIRLRYDDEDDDVSHCDAERMPCDFLSPDTQPQDMRRSSFAASNGRTKYRSNEETRDGISPIVANETCI</sequence>
<dbReference type="Pfam" id="PF00001">
    <property type="entry name" value="7tm_1"/>
    <property type="match status" value="2"/>
</dbReference>
<dbReference type="Proteomes" id="UP000310200">
    <property type="component" value="Unassembled WGS sequence"/>
</dbReference>
<dbReference type="SUPFAM" id="SSF81321">
    <property type="entry name" value="Family A G protein-coupled receptor-like"/>
    <property type="match status" value="2"/>
</dbReference>
<feature type="region of interest" description="Disordered" evidence="13">
    <location>
        <begin position="89"/>
        <end position="124"/>
    </location>
</feature>